<comment type="caution">
    <text evidence="1">The sequence shown here is derived from an EMBL/GenBank/DDBJ whole genome shotgun (WGS) entry which is preliminary data.</text>
</comment>
<gene>
    <name evidence="1" type="ORF">S06H3_44486</name>
</gene>
<sequence>MPYMKGDRLPAERASKLGHLEVLKSELVNRLVEQFEANGLATTADCSCWEPIPSGGKPLTLVFGIDGSMQPIESDLPPYKRLSIKRSILYGVKYNLAYSQRGSKIPHGHGLLNAVTNNNK</sequence>
<proteinExistence type="predicted"/>
<name>X1PLJ4_9ZZZZ</name>
<organism evidence="1">
    <name type="scientific">marine sediment metagenome</name>
    <dbReference type="NCBI Taxonomy" id="412755"/>
    <lineage>
        <taxon>unclassified sequences</taxon>
        <taxon>metagenomes</taxon>
        <taxon>ecological metagenomes</taxon>
    </lineage>
</organism>
<reference evidence="1" key="1">
    <citation type="journal article" date="2014" name="Front. Microbiol.">
        <title>High frequency of phylogenetically diverse reductive dehalogenase-homologous genes in deep subseafloor sedimentary metagenomes.</title>
        <authorList>
            <person name="Kawai M."/>
            <person name="Futagami T."/>
            <person name="Toyoda A."/>
            <person name="Takaki Y."/>
            <person name="Nishi S."/>
            <person name="Hori S."/>
            <person name="Arai W."/>
            <person name="Tsubouchi T."/>
            <person name="Morono Y."/>
            <person name="Uchiyama I."/>
            <person name="Ito T."/>
            <person name="Fujiyama A."/>
            <person name="Inagaki F."/>
            <person name="Takami H."/>
        </authorList>
    </citation>
    <scope>NUCLEOTIDE SEQUENCE</scope>
    <source>
        <strain evidence="1">Expedition CK06-06</strain>
    </source>
</reference>
<dbReference type="EMBL" id="BARV01027669">
    <property type="protein sequence ID" value="GAI39925.1"/>
    <property type="molecule type" value="Genomic_DNA"/>
</dbReference>
<dbReference type="AlphaFoldDB" id="X1PLJ4"/>
<protein>
    <submittedName>
        <fullName evidence="1">Uncharacterized protein</fullName>
    </submittedName>
</protein>
<evidence type="ECO:0000313" key="1">
    <source>
        <dbReference type="EMBL" id="GAI39925.1"/>
    </source>
</evidence>
<accession>X1PLJ4</accession>